<dbReference type="PANTHER" id="PTHR33540:SF2">
    <property type="entry name" value="TRNA THREONYLCARBAMOYLADENOSINE BIOSYNTHESIS PROTEIN TSAE"/>
    <property type="match status" value="1"/>
</dbReference>
<name>A0A2A4MIS5_9GAMM</name>
<keyword evidence="5" id="KW-0819">tRNA processing</keyword>
<evidence type="ECO:0000256" key="5">
    <source>
        <dbReference type="ARBA" id="ARBA00022694"/>
    </source>
</evidence>
<evidence type="ECO:0000256" key="9">
    <source>
        <dbReference type="ARBA" id="ARBA00022842"/>
    </source>
</evidence>
<reference evidence="12" key="1">
    <citation type="submission" date="2017-08" db="EMBL/GenBank/DDBJ databases">
        <title>A dynamic microbial community with high functional redundancy inhabits the cold, oxic subseafloor aquifer.</title>
        <authorList>
            <person name="Tully B.J."/>
            <person name="Wheat C.G."/>
            <person name="Glazer B.T."/>
            <person name="Huber J.A."/>
        </authorList>
    </citation>
    <scope>NUCLEOTIDE SEQUENCE [LARGE SCALE GENOMIC DNA]</scope>
</reference>
<dbReference type="GO" id="GO:0002949">
    <property type="term" value="P:tRNA threonylcarbamoyladenosine modification"/>
    <property type="evidence" value="ECO:0007669"/>
    <property type="project" value="InterPro"/>
</dbReference>
<dbReference type="GO" id="GO:0016740">
    <property type="term" value="F:transferase activity"/>
    <property type="evidence" value="ECO:0007669"/>
    <property type="project" value="UniProtKB-KW"/>
</dbReference>
<dbReference type="GO" id="GO:0046872">
    <property type="term" value="F:metal ion binding"/>
    <property type="evidence" value="ECO:0007669"/>
    <property type="project" value="UniProtKB-KW"/>
</dbReference>
<dbReference type="Proteomes" id="UP000218172">
    <property type="component" value="Unassembled WGS sequence"/>
</dbReference>
<keyword evidence="7" id="KW-0547">Nucleotide-binding</keyword>
<dbReference type="InterPro" id="IPR003442">
    <property type="entry name" value="T6A_TsaE"/>
</dbReference>
<evidence type="ECO:0000256" key="2">
    <source>
        <dbReference type="ARBA" id="ARBA00007599"/>
    </source>
</evidence>
<evidence type="ECO:0000256" key="1">
    <source>
        <dbReference type="ARBA" id="ARBA00004496"/>
    </source>
</evidence>
<proteinExistence type="inferred from homology"/>
<dbReference type="Pfam" id="PF02367">
    <property type="entry name" value="TsaE"/>
    <property type="match status" value="1"/>
</dbReference>
<keyword evidence="11" id="KW-0808">Transferase</keyword>
<evidence type="ECO:0000313" key="12">
    <source>
        <dbReference type="Proteomes" id="UP000218172"/>
    </source>
</evidence>
<evidence type="ECO:0000313" key="11">
    <source>
        <dbReference type="EMBL" id="PCH59793.1"/>
    </source>
</evidence>
<gene>
    <name evidence="11" type="ORF">COC19_06680</name>
</gene>
<evidence type="ECO:0000256" key="4">
    <source>
        <dbReference type="ARBA" id="ARBA00022490"/>
    </source>
</evidence>
<accession>A0A2A4MIS5</accession>
<dbReference type="Gene3D" id="3.40.50.300">
    <property type="entry name" value="P-loop containing nucleotide triphosphate hydrolases"/>
    <property type="match status" value="1"/>
</dbReference>
<dbReference type="SUPFAM" id="SSF52540">
    <property type="entry name" value="P-loop containing nucleoside triphosphate hydrolases"/>
    <property type="match status" value="1"/>
</dbReference>
<keyword evidence="8" id="KW-0067">ATP-binding</keyword>
<evidence type="ECO:0000256" key="10">
    <source>
        <dbReference type="ARBA" id="ARBA00032441"/>
    </source>
</evidence>
<dbReference type="NCBIfam" id="TIGR00150">
    <property type="entry name" value="T6A_YjeE"/>
    <property type="match status" value="1"/>
</dbReference>
<evidence type="ECO:0000256" key="3">
    <source>
        <dbReference type="ARBA" id="ARBA00019010"/>
    </source>
</evidence>
<comment type="similarity">
    <text evidence="2">Belongs to the TsaE family.</text>
</comment>
<evidence type="ECO:0000256" key="7">
    <source>
        <dbReference type="ARBA" id="ARBA00022741"/>
    </source>
</evidence>
<keyword evidence="6" id="KW-0479">Metal-binding</keyword>
<sequence>MQSFSTFLADEAATVAFGQHLQEAILATEKSATATRDCAYILYLNGDLGSGKTTLSRGLVRAFGHSGAVKSPTYTLVEPYEFETLNVYHFDLYRLSHADEVDYLGVEDYFDSGSICIIEWPQRGEPRIPKADLLIDILIEDGGRRLQCQAKNRRGEVMLQHLQGQYE</sequence>
<dbReference type="AlphaFoldDB" id="A0A2A4MIS5"/>
<dbReference type="PANTHER" id="PTHR33540">
    <property type="entry name" value="TRNA THREONYLCARBAMOYLADENOSINE BIOSYNTHESIS PROTEIN TSAE"/>
    <property type="match status" value="1"/>
</dbReference>
<dbReference type="InterPro" id="IPR027417">
    <property type="entry name" value="P-loop_NTPase"/>
</dbReference>
<organism evidence="11 12">
    <name type="scientific">SAR86 cluster bacterium</name>
    <dbReference type="NCBI Taxonomy" id="2030880"/>
    <lineage>
        <taxon>Bacteria</taxon>
        <taxon>Pseudomonadati</taxon>
        <taxon>Pseudomonadota</taxon>
        <taxon>Gammaproteobacteria</taxon>
        <taxon>SAR86 cluster</taxon>
    </lineage>
</organism>
<dbReference type="GO" id="GO:0005524">
    <property type="term" value="F:ATP binding"/>
    <property type="evidence" value="ECO:0007669"/>
    <property type="project" value="UniProtKB-KW"/>
</dbReference>
<evidence type="ECO:0000256" key="6">
    <source>
        <dbReference type="ARBA" id="ARBA00022723"/>
    </source>
</evidence>
<protein>
    <recommendedName>
        <fullName evidence="3">tRNA threonylcarbamoyladenosine biosynthesis protein TsaE</fullName>
    </recommendedName>
    <alternativeName>
        <fullName evidence="10">t(6)A37 threonylcarbamoyladenosine biosynthesis protein TsaE</fullName>
    </alternativeName>
</protein>
<comment type="caution">
    <text evidence="11">The sequence shown here is derived from an EMBL/GenBank/DDBJ whole genome shotgun (WGS) entry which is preliminary data.</text>
</comment>
<keyword evidence="9" id="KW-0460">Magnesium</keyword>
<dbReference type="EMBL" id="NVQR01000108">
    <property type="protein sequence ID" value="PCH59793.1"/>
    <property type="molecule type" value="Genomic_DNA"/>
</dbReference>
<evidence type="ECO:0000256" key="8">
    <source>
        <dbReference type="ARBA" id="ARBA00022840"/>
    </source>
</evidence>
<keyword evidence="4" id="KW-0963">Cytoplasm</keyword>
<comment type="subcellular location">
    <subcellularLocation>
        <location evidence="1">Cytoplasm</location>
    </subcellularLocation>
</comment>
<dbReference type="GO" id="GO:0005737">
    <property type="term" value="C:cytoplasm"/>
    <property type="evidence" value="ECO:0007669"/>
    <property type="project" value="UniProtKB-SubCell"/>
</dbReference>